<evidence type="ECO:0000313" key="12">
    <source>
        <dbReference type="EMBL" id="KAK8384985.1"/>
    </source>
</evidence>
<feature type="domain" description="VIT" evidence="11">
    <location>
        <begin position="14"/>
        <end position="143"/>
    </location>
</feature>
<dbReference type="EMBL" id="JARAKH010000034">
    <property type="protein sequence ID" value="KAK8384986.1"/>
    <property type="molecule type" value="Genomic_DNA"/>
</dbReference>
<dbReference type="GO" id="GO:0030212">
    <property type="term" value="P:hyaluronan metabolic process"/>
    <property type="evidence" value="ECO:0007669"/>
    <property type="project" value="InterPro"/>
</dbReference>
<gene>
    <name evidence="12" type="ORF">O3P69_014508</name>
</gene>
<dbReference type="Pfam" id="PF06668">
    <property type="entry name" value="ITI_HC_C"/>
    <property type="match status" value="1"/>
</dbReference>
<feature type="region of interest" description="Disordered" evidence="8">
    <location>
        <begin position="733"/>
        <end position="765"/>
    </location>
</feature>
<dbReference type="SUPFAM" id="SSF53300">
    <property type="entry name" value="vWA-like"/>
    <property type="match status" value="1"/>
</dbReference>
<evidence type="ECO:0008006" key="14">
    <source>
        <dbReference type="Google" id="ProtNLM"/>
    </source>
</evidence>
<evidence type="ECO:0000256" key="2">
    <source>
        <dbReference type="ARBA" id="ARBA00010158"/>
    </source>
</evidence>
<evidence type="ECO:0000259" key="10">
    <source>
        <dbReference type="PROSITE" id="PS50234"/>
    </source>
</evidence>
<comment type="caution">
    <text evidence="12">The sequence shown here is derived from an EMBL/GenBank/DDBJ whole genome shotgun (WGS) entry which is preliminary data.</text>
</comment>
<dbReference type="PANTHER" id="PTHR10338:SF108">
    <property type="entry name" value="INTER-ALPHA-TRYPSIN INHIBITOR HEAVY CHAIN H4-LIKE PROTEIN"/>
    <property type="match status" value="1"/>
</dbReference>
<keyword evidence="3" id="KW-0964">Secreted</keyword>
<dbReference type="InterPro" id="IPR050934">
    <property type="entry name" value="ITIH"/>
</dbReference>
<comment type="similarity">
    <text evidence="2">Belongs to the ITIH family.</text>
</comment>
<evidence type="ECO:0000256" key="1">
    <source>
        <dbReference type="ARBA" id="ARBA00004613"/>
    </source>
</evidence>
<dbReference type="EMBL" id="JARAKH010000034">
    <property type="protein sequence ID" value="KAK8384984.1"/>
    <property type="molecule type" value="Genomic_DNA"/>
</dbReference>
<comment type="subcellular location">
    <subcellularLocation>
        <location evidence="1">Secreted</location>
    </subcellularLocation>
</comment>
<dbReference type="GO" id="GO:0005576">
    <property type="term" value="C:extracellular region"/>
    <property type="evidence" value="ECO:0007669"/>
    <property type="project" value="UniProtKB-SubCell"/>
</dbReference>
<evidence type="ECO:0000256" key="8">
    <source>
        <dbReference type="SAM" id="MobiDB-lite"/>
    </source>
</evidence>
<evidence type="ECO:0000259" key="11">
    <source>
        <dbReference type="PROSITE" id="PS51468"/>
    </source>
</evidence>
<dbReference type="PROSITE" id="PS50234">
    <property type="entry name" value="VWFA"/>
    <property type="match status" value="1"/>
</dbReference>
<evidence type="ECO:0000256" key="4">
    <source>
        <dbReference type="ARBA" id="ARBA00022690"/>
    </source>
</evidence>
<keyword evidence="6" id="KW-0722">Serine protease inhibitor</keyword>
<dbReference type="Gene3D" id="3.40.50.410">
    <property type="entry name" value="von Willebrand factor, type A domain"/>
    <property type="match status" value="1"/>
</dbReference>
<dbReference type="SMART" id="SM00327">
    <property type="entry name" value="VWA"/>
    <property type="match status" value="1"/>
</dbReference>
<dbReference type="PANTHER" id="PTHR10338">
    <property type="entry name" value="INTER-ALPHA-TRYPSIN INHIBITOR HEAVY CHAIN FAMILY MEMBER"/>
    <property type="match status" value="1"/>
</dbReference>
<keyword evidence="7" id="KW-0325">Glycoprotein</keyword>
<dbReference type="GO" id="GO:0004867">
    <property type="term" value="F:serine-type endopeptidase inhibitor activity"/>
    <property type="evidence" value="ECO:0007669"/>
    <property type="project" value="UniProtKB-KW"/>
</dbReference>
<evidence type="ECO:0000256" key="5">
    <source>
        <dbReference type="ARBA" id="ARBA00022729"/>
    </source>
</evidence>
<dbReference type="InterPro" id="IPR010600">
    <property type="entry name" value="ITI_HC_C"/>
</dbReference>
<keyword evidence="13" id="KW-1185">Reference proteome</keyword>
<dbReference type="AlphaFoldDB" id="A0AAW0TBF3"/>
<feature type="compositionally biased region" description="Basic residues" evidence="8">
    <location>
        <begin position="733"/>
        <end position="746"/>
    </location>
</feature>
<protein>
    <recommendedName>
        <fullName evidence="14">Inter-alpha-trypsin inhibitor heavy chain H3-like</fullName>
    </recommendedName>
</protein>
<reference evidence="12 13" key="1">
    <citation type="submission" date="2023-03" db="EMBL/GenBank/DDBJ databases">
        <title>High-quality genome of Scylla paramamosain provides insights in environmental adaptation.</title>
        <authorList>
            <person name="Zhang L."/>
        </authorList>
    </citation>
    <scope>NUCLEOTIDE SEQUENCE [LARGE SCALE GENOMIC DNA]</scope>
    <source>
        <strain evidence="12">LZ_2023a</strain>
        <tissue evidence="12">Muscle</tissue>
    </source>
</reference>
<dbReference type="Pfam" id="PF13519">
    <property type="entry name" value="VWA_2"/>
    <property type="match status" value="1"/>
</dbReference>
<dbReference type="SMART" id="SM00609">
    <property type="entry name" value="VIT"/>
    <property type="match status" value="1"/>
</dbReference>
<dbReference type="GO" id="GO:0032991">
    <property type="term" value="C:protein-containing complex"/>
    <property type="evidence" value="ECO:0007669"/>
    <property type="project" value="UniProtKB-ARBA"/>
</dbReference>
<keyword evidence="4" id="KW-0646">Protease inhibitor</keyword>
<evidence type="ECO:0000256" key="9">
    <source>
        <dbReference type="SAM" id="SignalP"/>
    </source>
</evidence>
<keyword evidence="5 9" id="KW-0732">Signal</keyword>
<dbReference type="Pfam" id="PF08487">
    <property type="entry name" value="VIT"/>
    <property type="match status" value="1"/>
</dbReference>
<dbReference type="EMBL" id="JARAKH010000034">
    <property type="protein sequence ID" value="KAK8384982.1"/>
    <property type="molecule type" value="Genomic_DNA"/>
</dbReference>
<feature type="domain" description="VWFA" evidence="10">
    <location>
        <begin position="269"/>
        <end position="443"/>
    </location>
</feature>
<evidence type="ECO:0000256" key="3">
    <source>
        <dbReference type="ARBA" id="ARBA00022525"/>
    </source>
</evidence>
<sequence length="965" mass="106561">MRVLTAPHLVVALTLMYCSQAQGEVAQGLVTEVVVEADVEHRYAVTRVATRMFNPDQQQTQLLLQMAVPKSALVSSFIMEVGGANYSGSVSDKLEARRTYEEASQQGKTAGLLELRDNDLQKLQVRASVGGLAAVTFHVTYEELLHRVNGSYKYMVHLNPGQRVPRASVRVRVLEREAITTYKILELPGQEMQAQNPGTSVTGGPVSDGELKFYYRHIDPPVGEGGGVDGTFVLTYGITSHTDGGEVQRVGSYFAHFFSPERLPKMTTHSVFLLDVSLSMYNGKLDSMKEAMQTILRDMQPEDTYEILAFSSEVVSVGTFSGEAEEVKRAIRRVRRLVSLGYSNLNSALLQALKAVKAGGAENVVKQMIVFSDGHATSGEVNPAAIKSNVKKANTQKHPIFVLIFSEKSKLLEDISVDSGGLVRYLQYGSATVDQITAFYKEISQPLMADVAISYPDEEVEEGNVVKSGMSNYYAGGEIVVAGRLRPGVTRVRPSVRARGRDGPHQLPATRLDSRDPFYASLSENYIARMWAYLMLQELLAQAASPHNAKNATQHLQTKALEIATKFSFVSPLTSLVVVYPQDSSLLLSLPGGPQSPLGNAQPGHVAVPGSPRLGRSNARVDLDPQFLVHTPGLDLPLCFNYEGRAGVSVLLLHDPQSGIVINGHVASVRQRPNLKFFSRLFLRLGPVNLTVTPELLHVDCLGDDGTPQVDTVVKSLWPFYKQNGRKYKRHTYNRGKTTKRSHQRGRTPPNALQNNEVTAPDPRPREQYAYLSPNFNKSNAVQGSPGVSPLSLLVDRVHDCSVNSSWEEGIGRIYGNVMVVLSKKRSLDITIGDGLAHFTIRRSRNKRGQRFLGFYIMDQEIFSPQTHGMMGQFISKRVRRLASSRPSTLQTRAATGTASETPEKVTLEVARRGHRKKLRVSGVVGSRYSLMDRTRVRCIRVHTKGSESVLDERPRDYVRSCLQC</sequence>
<evidence type="ECO:0000256" key="7">
    <source>
        <dbReference type="ARBA" id="ARBA00023180"/>
    </source>
</evidence>
<dbReference type="InterPro" id="IPR013694">
    <property type="entry name" value="VIT"/>
</dbReference>
<feature type="chain" id="PRO_5044716997" description="Inter-alpha-trypsin inhibitor heavy chain H3-like" evidence="9">
    <location>
        <begin position="24"/>
        <end position="965"/>
    </location>
</feature>
<evidence type="ECO:0000256" key="6">
    <source>
        <dbReference type="ARBA" id="ARBA00022900"/>
    </source>
</evidence>
<dbReference type="PROSITE" id="PS51468">
    <property type="entry name" value="VIT"/>
    <property type="match status" value="1"/>
</dbReference>
<accession>A0AAW0TBF3</accession>
<dbReference type="InterPro" id="IPR002035">
    <property type="entry name" value="VWF_A"/>
</dbReference>
<name>A0AAW0TBF3_SCYPA</name>
<dbReference type="EMBL" id="JARAKH010000034">
    <property type="protein sequence ID" value="KAK8384981.1"/>
    <property type="molecule type" value="Genomic_DNA"/>
</dbReference>
<feature type="signal peptide" evidence="9">
    <location>
        <begin position="1"/>
        <end position="23"/>
    </location>
</feature>
<dbReference type="InterPro" id="IPR036465">
    <property type="entry name" value="vWFA_dom_sf"/>
</dbReference>
<dbReference type="Proteomes" id="UP001487740">
    <property type="component" value="Unassembled WGS sequence"/>
</dbReference>
<proteinExistence type="inferred from homology"/>
<dbReference type="EMBL" id="JARAKH010000034">
    <property type="protein sequence ID" value="KAK8384985.1"/>
    <property type="molecule type" value="Genomic_DNA"/>
</dbReference>
<organism evidence="12 13">
    <name type="scientific">Scylla paramamosain</name>
    <name type="common">Mud crab</name>
    <dbReference type="NCBI Taxonomy" id="85552"/>
    <lineage>
        <taxon>Eukaryota</taxon>
        <taxon>Metazoa</taxon>
        <taxon>Ecdysozoa</taxon>
        <taxon>Arthropoda</taxon>
        <taxon>Crustacea</taxon>
        <taxon>Multicrustacea</taxon>
        <taxon>Malacostraca</taxon>
        <taxon>Eumalacostraca</taxon>
        <taxon>Eucarida</taxon>
        <taxon>Decapoda</taxon>
        <taxon>Pleocyemata</taxon>
        <taxon>Brachyura</taxon>
        <taxon>Eubrachyura</taxon>
        <taxon>Portunoidea</taxon>
        <taxon>Portunidae</taxon>
        <taxon>Portuninae</taxon>
        <taxon>Scylla</taxon>
    </lineage>
</organism>
<evidence type="ECO:0000313" key="13">
    <source>
        <dbReference type="Proteomes" id="UP001487740"/>
    </source>
</evidence>